<dbReference type="InterPro" id="IPR001806">
    <property type="entry name" value="Small_GTPase"/>
</dbReference>
<dbReference type="AlphaFoldDB" id="A0A1E3PHC6"/>
<dbReference type="OrthoDB" id="9989112at2759"/>
<dbReference type="SMART" id="SM00176">
    <property type="entry name" value="RAN"/>
    <property type="match status" value="1"/>
</dbReference>
<dbReference type="InterPro" id="IPR027417">
    <property type="entry name" value="P-loop_NTPase"/>
</dbReference>
<protein>
    <submittedName>
        <fullName evidence="2">p-loop containing nucleoside triphosphate hydrolase protein</fullName>
    </submittedName>
</protein>
<dbReference type="SMART" id="SM00173">
    <property type="entry name" value="RAS"/>
    <property type="match status" value="1"/>
</dbReference>
<dbReference type="InterPro" id="IPR050209">
    <property type="entry name" value="Rab_GTPases_membrane_traffic"/>
</dbReference>
<dbReference type="PROSITE" id="PS51421">
    <property type="entry name" value="RAS"/>
    <property type="match status" value="1"/>
</dbReference>
<sequence>MPKRPVLNDTYLAEQELSSMYDYLAKIILLGPSGCGKSCILHRYVHDEWRIMASQTIGVEFSSKIVKIGQNDSNPKSARNDIGYSPVTRMKLQLWDTAGQERFRSLTRGYYRGAAGVLLVYDITNHQTFKDLQYFIQDIRSLTSPSVSILVVCNKIDLVPTADPTTLVNEADLTDFCNVNDVEFIKLSALTNKNVTEAFEKLSSMILTKVELGFLDPEDPETGVQYGDVPRWDATVRLKGTRNSLSTNINLLGLGYSSSGSRHSGPACYTRSATEPDYTSKCC</sequence>
<dbReference type="SUPFAM" id="SSF52540">
    <property type="entry name" value="P-loop containing nucleoside triphosphate hydrolases"/>
    <property type="match status" value="1"/>
</dbReference>
<proteinExistence type="inferred from homology"/>
<evidence type="ECO:0000313" key="3">
    <source>
        <dbReference type="Proteomes" id="UP000095009"/>
    </source>
</evidence>
<name>A0A1E3PHC6_9ASCO</name>
<evidence type="ECO:0000313" key="2">
    <source>
        <dbReference type="EMBL" id="ODQ64710.1"/>
    </source>
</evidence>
<accession>A0A1E3PHC6</accession>
<keyword evidence="3" id="KW-1185">Reference proteome</keyword>
<dbReference type="PROSITE" id="PS51419">
    <property type="entry name" value="RAB"/>
    <property type="match status" value="1"/>
</dbReference>
<dbReference type="InterPro" id="IPR005225">
    <property type="entry name" value="Small_GTP-bd"/>
</dbReference>
<dbReference type="GO" id="GO:0003924">
    <property type="term" value="F:GTPase activity"/>
    <property type="evidence" value="ECO:0007669"/>
    <property type="project" value="InterPro"/>
</dbReference>
<dbReference type="CDD" id="cd00154">
    <property type="entry name" value="Rab"/>
    <property type="match status" value="1"/>
</dbReference>
<dbReference type="SMART" id="SM00174">
    <property type="entry name" value="RHO"/>
    <property type="match status" value="1"/>
</dbReference>
<dbReference type="NCBIfam" id="TIGR00231">
    <property type="entry name" value="small_GTP"/>
    <property type="match status" value="1"/>
</dbReference>
<organism evidence="2 3">
    <name type="scientific">Nadsonia fulvescens var. elongata DSM 6958</name>
    <dbReference type="NCBI Taxonomy" id="857566"/>
    <lineage>
        <taxon>Eukaryota</taxon>
        <taxon>Fungi</taxon>
        <taxon>Dikarya</taxon>
        <taxon>Ascomycota</taxon>
        <taxon>Saccharomycotina</taxon>
        <taxon>Dipodascomycetes</taxon>
        <taxon>Dipodascales</taxon>
        <taxon>Dipodascales incertae sedis</taxon>
        <taxon>Nadsonia</taxon>
    </lineage>
</organism>
<evidence type="ECO:0000256" key="1">
    <source>
        <dbReference type="ARBA" id="ARBA00006270"/>
    </source>
</evidence>
<dbReference type="GO" id="GO:0005525">
    <property type="term" value="F:GTP binding"/>
    <property type="evidence" value="ECO:0007669"/>
    <property type="project" value="InterPro"/>
</dbReference>
<dbReference type="STRING" id="857566.A0A1E3PHC6"/>
<dbReference type="GO" id="GO:0007033">
    <property type="term" value="P:vacuole organization"/>
    <property type="evidence" value="ECO:0007669"/>
    <property type="project" value="EnsemblFungi"/>
</dbReference>
<dbReference type="Pfam" id="PF00071">
    <property type="entry name" value="Ras"/>
    <property type="match status" value="1"/>
</dbReference>
<dbReference type="Gene3D" id="3.40.50.300">
    <property type="entry name" value="P-loop containing nucleotide triphosphate hydrolases"/>
    <property type="match status" value="1"/>
</dbReference>
<comment type="similarity">
    <text evidence="1">Belongs to the small GTPase superfamily. Rab family.</text>
</comment>
<dbReference type="EMBL" id="KV454411">
    <property type="protein sequence ID" value="ODQ64710.1"/>
    <property type="molecule type" value="Genomic_DNA"/>
</dbReference>
<dbReference type="Proteomes" id="UP000095009">
    <property type="component" value="Unassembled WGS sequence"/>
</dbReference>
<gene>
    <name evidence="2" type="ORF">NADFUDRAFT_52336</name>
</gene>
<dbReference type="SMART" id="SM00175">
    <property type="entry name" value="RAB"/>
    <property type="match status" value="1"/>
</dbReference>
<dbReference type="PRINTS" id="PR00449">
    <property type="entry name" value="RASTRNSFRMNG"/>
</dbReference>
<dbReference type="FunFam" id="3.40.50.300:FF:001447">
    <property type="entry name" value="Ras-related protein Rab-1B"/>
    <property type="match status" value="1"/>
</dbReference>
<dbReference type="PANTHER" id="PTHR47979">
    <property type="entry name" value="DRAB11-RELATED"/>
    <property type="match status" value="1"/>
</dbReference>
<reference evidence="2 3" key="1">
    <citation type="journal article" date="2016" name="Proc. Natl. Acad. Sci. U.S.A.">
        <title>Comparative genomics of biotechnologically important yeasts.</title>
        <authorList>
            <person name="Riley R."/>
            <person name="Haridas S."/>
            <person name="Wolfe K.H."/>
            <person name="Lopes M.R."/>
            <person name="Hittinger C.T."/>
            <person name="Goeker M."/>
            <person name="Salamov A.A."/>
            <person name="Wisecaver J.H."/>
            <person name="Long T.M."/>
            <person name="Calvey C.H."/>
            <person name="Aerts A.L."/>
            <person name="Barry K.W."/>
            <person name="Choi C."/>
            <person name="Clum A."/>
            <person name="Coughlan A.Y."/>
            <person name="Deshpande S."/>
            <person name="Douglass A.P."/>
            <person name="Hanson S.J."/>
            <person name="Klenk H.-P."/>
            <person name="LaButti K.M."/>
            <person name="Lapidus A."/>
            <person name="Lindquist E.A."/>
            <person name="Lipzen A.M."/>
            <person name="Meier-Kolthoff J.P."/>
            <person name="Ohm R.A."/>
            <person name="Otillar R.P."/>
            <person name="Pangilinan J.L."/>
            <person name="Peng Y."/>
            <person name="Rokas A."/>
            <person name="Rosa C.A."/>
            <person name="Scheuner C."/>
            <person name="Sibirny A.A."/>
            <person name="Slot J.C."/>
            <person name="Stielow J.B."/>
            <person name="Sun H."/>
            <person name="Kurtzman C.P."/>
            <person name="Blackwell M."/>
            <person name="Grigoriev I.V."/>
            <person name="Jeffries T.W."/>
        </authorList>
    </citation>
    <scope>NUCLEOTIDE SEQUENCE [LARGE SCALE GENOMIC DNA]</scope>
    <source>
        <strain evidence="2 3">DSM 6958</strain>
    </source>
</reference>
<keyword evidence="2" id="KW-0378">Hydrolase</keyword>